<dbReference type="EMBL" id="LHQS01000001">
    <property type="protein sequence ID" value="RXE57068.1"/>
    <property type="molecule type" value="Genomic_DNA"/>
</dbReference>
<dbReference type="InterPro" id="IPR001667">
    <property type="entry name" value="DDH_dom"/>
</dbReference>
<evidence type="ECO:0000259" key="1">
    <source>
        <dbReference type="Pfam" id="PF01368"/>
    </source>
</evidence>
<organism evidence="3 4">
    <name type="scientific">Methanoculleus taiwanensis</name>
    <dbReference type="NCBI Taxonomy" id="1550565"/>
    <lineage>
        <taxon>Archaea</taxon>
        <taxon>Methanobacteriati</taxon>
        <taxon>Methanobacteriota</taxon>
        <taxon>Stenosarchaea group</taxon>
        <taxon>Methanomicrobia</taxon>
        <taxon>Methanomicrobiales</taxon>
        <taxon>Methanomicrobiaceae</taxon>
        <taxon>Methanoculleus</taxon>
    </lineage>
</organism>
<dbReference type="Proteomes" id="UP000290932">
    <property type="component" value="Unassembled WGS sequence"/>
</dbReference>
<dbReference type="PANTHER" id="PTHR30255:SF2">
    <property type="entry name" value="SINGLE-STRANDED-DNA-SPECIFIC EXONUCLEASE RECJ"/>
    <property type="match status" value="1"/>
</dbReference>
<gene>
    <name evidence="3" type="ORF">ABH15_02760</name>
</gene>
<reference evidence="3 4" key="1">
    <citation type="journal article" date="2015" name="Int. J. Syst. Evol. Microbiol.">
        <title>Methanoculleus taiwanensis sp. nov., a methanogen isolated from deep marine sediment at the deformation front area near Taiwan.</title>
        <authorList>
            <person name="Weng C.Y."/>
            <person name="Chen S.C."/>
            <person name="Lai M.C."/>
            <person name="Wu S.Y."/>
            <person name="Lin S."/>
            <person name="Yang T.F."/>
            <person name="Chen P.C."/>
        </authorList>
    </citation>
    <scope>NUCLEOTIDE SEQUENCE [LARGE SCALE GENOMIC DNA]</scope>
    <source>
        <strain evidence="3 4">CYW4</strain>
    </source>
</reference>
<dbReference type="GO" id="GO:0003676">
    <property type="term" value="F:nucleic acid binding"/>
    <property type="evidence" value="ECO:0007669"/>
    <property type="project" value="InterPro"/>
</dbReference>
<dbReference type="PANTHER" id="PTHR30255">
    <property type="entry name" value="SINGLE-STRANDED-DNA-SPECIFIC EXONUCLEASE RECJ"/>
    <property type="match status" value="1"/>
</dbReference>
<dbReference type="Pfam" id="PF01368">
    <property type="entry name" value="DHH"/>
    <property type="match status" value="1"/>
</dbReference>
<proteinExistence type="predicted"/>
<dbReference type="InterPro" id="IPR038763">
    <property type="entry name" value="DHH_sf"/>
</dbReference>
<accession>A0A498H4W7</accession>
<dbReference type="RefSeq" id="WP_128692825.1">
    <property type="nucleotide sequence ID" value="NZ_LHQS01000001.1"/>
</dbReference>
<name>A0A498H4W7_9EURY</name>
<feature type="domain" description="DHHA1" evidence="2">
    <location>
        <begin position="317"/>
        <end position="403"/>
    </location>
</feature>
<dbReference type="Pfam" id="PF02272">
    <property type="entry name" value="DHHA1"/>
    <property type="match status" value="1"/>
</dbReference>
<comment type="caution">
    <text evidence="3">The sequence shown here is derived from an EMBL/GenBank/DDBJ whole genome shotgun (WGS) entry which is preliminary data.</text>
</comment>
<dbReference type="InterPro" id="IPR003156">
    <property type="entry name" value="DHHA1_dom"/>
</dbReference>
<feature type="domain" description="DDH" evidence="1">
    <location>
        <begin position="22"/>
        <end position="139"/>
    </location>
</feature>
<dbReference type="Gene3D" id="3.90.1640.30">
    <property type="match status" value="1"/>
</dbReference>
<evidence type="ECO:0000313" key="3">
    <source>
        <dbReference type="EMBL" id="RXE57068.1"/>
    </source>
</evidence>
<dbReference type="SUPFAM" id="SSF64182">
    <property type="entry name" value="DHH phosphoesterases"/>
    <property type="match status" value="1"/>
</dbReference>
<dbReference type="Gene3D" id="3.10.310.30">
    <property type="match status" value="1"/>
</dbReference>
<evidence type="ECO:0000259" key="2">
    <source>
        <dbReference type="Pfam" id="PF02272"/>
    </source>
</evidence>
<dbReference type="OrthoDB" id="36101at2157"/>
<protein>
    <submittedName>
        <fullName evidence="3">Phosphoesterase</fullName>
    </submittedName>
</protein>
<keyword evidence="4" id="KW-1185">Reference proteome</keyword>
<sequence length="405" mass="43307">MSLDAAAADLADHLLEQEFVEVFAHHDADGIAAAAILCHALFREGRQFRLRIRPRITAGDLPKDESVLLCDFGSSLADLPDSVMVVDHHMPYFEGEHHVNPRLSGLDGDRELSAAGAAYHVAQHIGDNRDLIGLVMLGIIGDGQEFSGTNRDLADDGIANGYVAPRRGLRLAGRNLTEQLVLAVNPYLDGISGDETAVRALVAGCTGEEDVDLEMLLSLILLKISRTTPLDSMCGLYGNTYGLGREVLDEAHTLTALIDACGKAGAGDLAASLCLRSTASLPEAWDVAGRHRRAIVEAIRTIRPLEERLPLYEVENGVVISDVADALACSRTYTAPVFVVGRKGDWCSISARCPPGVDLDLEALMRRLAEECGGRGGGHPRRAGAEISPGHLDRFRAGLLEAIAA</sequence>
<dbReference type="InterPro" id="IPR051673">
    <property type="entry name" value="SSDNA_exonuclease_RecJ"/>
</dbReference>
<dbReference type="GO" id="GO:0004527">
    <property type="term" value="F:exonuclease activity"/>
    <property type="evidence" value="ECO:0007669"/>
    <property type="project" value="UniProtKB-KW"/>
</dbReference>
<dbReference type="AlphaFoldDB" id="A0A498H4W7"/>
<evidence type="ECO:0000313" key="4">
    <source>
        <dbReference type="Proteomes" id="UP000290932"/>
    </source>
</evidence>